<feature type="binding site" evidence="4">
    <location>
        <position position="204"/>
    </location>
    <ligand>
        <name>pyruvate</name>
        <dbReference type="ChEBI" id="CHEBI:15361"/>
    </ligand>
</feature>
<dbReference type="PANTHER" id="PTHR42849">
    <property type="entry name" value="N-ACETYLNEURAMINATE LYASE"/>
    <property type="match status" value="1"/>
</dbReference>
<comment type="caution">
    <text evidence="5">The sequence shown here is derived from an EMBL/GenBank/DDBJ whole genome shotgun (WGS) entry which is preliminary data.</text>
</comment>
<dbReference type="Proteomes" id="UP000626148">
    <property type="component" value="Unassembled WGS sequence"/>
</dbReference>
<dbReference type="InterPro" id="IPR013785">
    <property type="entry name" value="Aldolase_TIM"/>
</dbReference>
<dbReference type="RefSeq" id="WP_189606972.1">
    <property type="nucleotide sequence ID" value="NZ_BMXR01000001.1"/>
</dbReference>
<dbReference type="GO" id="GO:0008747">
    <property type="term" value="F:N-acetylneuraminate lyase activity"/>
    <property type="evidence" value="ECO:0007669"/>
    <property type="project" value="TreeGrafter"/>
</dbReference>
<dbReference type="InterPro" id="IPR002220">
    <property type="entry name" value="DapA-like"/>
</dbReference>
<dbReference type="PANTHER" id="PTHR42849:SF1">
    <property type="entry name" value="N-ACETYLNEURAMINATE LYASE"/>
    <property type="match status" value="1"/>
</dbReference>
<feature type="active site" description="Proton donor/acceptor" evidence="3">
    <location>
        <position position="135"/>
    </location>
</feature>
<protein>
    <submittedName>
        <fullName evidence="5">N-acetylneuraminate lyase</fullName>
    </submittedName>
</protein>
<organism evidence="5 6">
    <name type="scientific">Saccharospirillum salsuginis</name>
    <dbReference type="NCBI Taxonomy" id="418750"/>
    <lineage>
        <taxon>Bacteria</taxon>
        <taxon>Pseudomonadati</taxon>
        <taxon>Pseudomonadota</taxon>
        <taxon>Gammaproteobacteria</taxon>
        <taxon>Oceanospirillales</taxon>
        <taxon>Saccharospirillaceae</taxon>
        <taxon>Saccharospirillum</taxon>
    </lineage>
</organism>
<name>A0A918K1X0_9GAMM</name>
<evidence type="ECO:0000313" key="6">
    <source>
        <dbReference type="Proteomes" id="UP000626148"/>
    </source>
</evidence>
<dbReference type="Pfam" id="PF00701">
    <property type="entry name" value="DHDPS"/>
    <property type="match status" value="1"/>
</dbReference>
<reference evidence="5" key="1">
    <citation type="journal article" date="2014" name="Int. J. Syst. Evol. Microbiol.">
        <title>Complete genome sequence of Corynebacterium casei LMG S-19264T (=DSM 44701T), isolated from a smear-ripened cheese.</title>
        <authorList>
            <consortium name="US DOE Joint Genome Institute (JGI-PGF)"/>
            <person name="Walter F."/>
            <person name="Albersmeier A."/>
            <person name="Kalinowski J."/>
            <person name="Ruckert C."/>
        </authorList>
    </citation>
    <scope>NUCLEOTIDE SEQUENCE</scope>
    <source>
        <strain evidence="5">KCTC 22169</strain>
    </source>
</reference>
<dbReference type="PRINTS" id="PR00146">
    <property type="entry name" value="DHPICSNTHASE"/>
</dbReference>
<dbReference type="NCBIfam" id="NF003164">
    <property type="entry name" value="PRK04147.1"/>
    <property type="match status" value="1"/>
</dbReference>
<dbReference type="AlphaFoldDB" id="A0A918K1X0"/>
<reference evidence="5" key="2">
    <citation type="submission" date="2020-09" db="EMBL/GenBank/DDBJ databases">
        <authorList>
            <person name="Sun Q."/>
            <person name="Kim S."/>
        </authorList>
    </citation>
    <scope>NUCLEOTIDE SEQUENCE</scope>
    <source>
        <strain evidence="5">KCTC 22169</strain>
    </source>
</reference>
<evidence type="ECO:0000256" key="3">
    <source>
        <dbReference type="PIRSR" id="PIRSR001365-1"/>
    </source>
</evidence>
<evidence type="ECO:0000256" key="2">
    <source>
        <dbReference type="PIRNR" id="PIRNR001365"/>
    </source>
</evidence>
<dbReference type="GO" id="GO:0005829">
    <property type="term" value="C:cytosol"/>
    <property type="evidence" value="ECO:0007669"/>
    <property type="project" value="TreeGrafter"/>
</dbReference>
<comment type="similarity">
    <text evidence="2">Belongs to the DapA family.</text>
</comment>
<feature type="active site" description="Schiff-base intermediate with substrate" evidence="3">
    <location>
        <position position="163"/>
    </location>
</feature>
<dbReference type="SUPFAM" id="SSF51569">
    <property type="entry name" value="Aldolase"/>
    <property type="match status" value="1"/>
</dbReference>
<evidence type="ECO:0000313" key="5">
    <source>
        <dbReference type="EMBL" id="GGX41771.1"/>
    </source>
</evidence>
<dbReference type="SMART" id="SM01130">
    <property type="entry name" value="DHDPS"/>
    <property type="match status" value="1"/>
</dbReference>
<sequence>MFDSKGIIIPLVTPYDDNGKIDPSSTEKLFEHFLEKGIRSFYIGGSSGECYLQTQDERLEFLEVVARINQGRAKLMAHIGAISTPNTIELGRKAHACGYDAISSTPPFYYGFTKTQIMGFYKEIVRTVDLPMVVYNAASVTGVDFSLDELGEMLSWDNVIGLKHTTTNMTVIERLKQRFPEKLIYHGEDYMLVSGAVMGADGGIGSTYNVMPDRYLRLWKAVEDGDFVTASREQNEINSVIDVLLKPGFLAGIKGMLKLQGYDVGQPRKPFTWLSDDQWDDLKRIKDTYQL</sequence>
<proteinExistence type="inferred from homology"/>
<evidence type="ECO:0000256" key="4">
    <source>
        <dbReference type="PIRSR" id="PIRSR001365-2"/>
    </source>
</evidence>
<dbReference type="PIRSF" id="PIRSF001365">
    <property type="entry name" value="DHDPS"/>
    <property type="match status" value="1"/>
</dbReference>
<dbReference type="EMBL" id="BMXR01000001">
    <property type="protein sequence ID" value="GGX41771.1"/>
    <property type="molecule type" value="Genomic_DNA"/>
</dbReference>
<keyword evidence="6" id="KW-1185">Reference proteome</keyword>
<dbReference type="Gene3D" id="3.20.20.70">
    <property type="entry name" value="Aldolase class I"/>
    <property type="match status" value="1"/>
</dbReference>
<gene>
    <name evidence="5" type="primary">nanA</name>
    <name evidence="5" type="ORF">GCM10007392_05850</name>
</gene>
<evidence type="ECO:0000256" key="1">
    <source>
        <dbReference type="ARBA" id="ARBA00023239"/>
    </source>
</evidence>
<keyword evidence="1 2" id="KW-0456">Lyase</keyword>
<dbReference type="GO" id="GO:0019262">
    <property type="term" value="P:N-acetylneuraminate catabolic process"/>
    <property type="evidence" value="ECO:0007669"/>
    <property type="project" value="TreeGrafter"/>
</dbReference>
<accession>A0A918K1X0</accession>